<dbReference type="EMBL" id="GAIX01006787">
    <property type="protein sequence ID" value="JAA85773.1"/>
    <property type="molecule type" value="Transcribed_RNA"/>
</dbReference>
<proteinExistence type="predicted"/>
<accession>S4P9L2</accession>
<name>S4P9L2_9NEOP</name>
<protein>
    <submittedName>
        <fullName evidence="1">Uncharacterized protein</fullName>
    </submittedName>
</protein>
<sequence>MGRIIREGPTKQQALLVCLVYASIFINGRQVLQDILSERTNEHTEAYSCGMVGFDQWTAQNYEAECAEGGDKIIQEEHAGMVDATGETDERIVRKRLWGGNQVSSKKSRYL</sequence>
<reference evidence="1" key="1">
    <citation type="journal article" date="2013" name="BMC Genomics">
        <title>Unscrambling butterfly oogenesis.</title>
        <authorList>
            <person name="Carter J.M."/>
            <person name="Baker S.C."/>
            <person name="Pink R."/>
            <person name="Carter D.R."/>
            <person name="Collins A."/>
            <person name="Tomlin J."/>
            <person name="Gibbs M."/>
            <person name="Breuker C.J."/>
        </authorList>
    </citation>
    <scope>NUCLEOTIDE SEQUENCE</scope>
    <source>
        <tissue evidence="1">Ovary</tissue>
    </source>
</reference>
<evidence type="ECO:0000313" key="1">
    <source>
        <dbReference type="EMBL" id="JAA85773.1"/>
    </source>
</evidence>
<organism evidence="1">
    <name type="scientific">Pararge aegeria</name>
    <name type="common">speckled wood butterfly</name>
    <dbReference type="NCBI Taxonomy" id="116150"/>
    <lineage>
        <taxon>Eukaryota</taxon>
        <taxon>Metazoa</taxon>
        <taxon>Ecdysozoa</taxon>
        <taxon>Arthropoda</taxon>
        <taxon>Hexapoda</taxon>
        <taxon>Insecta</taxon>
        <taxon>Pterygota</taxon>
        <taxon>Neoptera</taxon>
        <taxon>Endopterygota</taxon>
        <taxon>Lepidoptera</taxon>
        <taxon>Glossata</taxon>
        <taxon>Ditrysia</taxon>
        <taxon>Papilionoidea</taxon>
        <taxon>Nymphalidae</taxon>
        <taxon>Satyrinae</taxon>
        <taxon>Satyrini</taxon>
        <taxon>Parargina</taxon>
        <taxon>Pararge</taxon>
    </lineage>
</organism>
<reference evidence="1" key="2">
    <citation type="submission" date="2013-05" db="EMBL/GenBank/DDBJ databases">
        <authorList>
            <person name="Carter J.-M."/>
            <person name="Baker S.C."/>
            <person name="Pink R."/>
            <person name="Carter D.R.F."/>
            <person name="Collins A."/>
            <person name="Tomlin J."/>
            <person name="Gibbs M."/>
            <person name="Breuker C.J."/>
        </authorList>
    </citation>
    <scope>NUCLEOTIDE SEQUENCE</scope>
    <source>
        <tissue evidence="1">Ovary</tissue>
    </source>
</reference>
<dbReference type="AlphaFoldDB" id="S4P9L2"/>